<keyword evidence="4" id="KW-1185">Reference proteome</keyword>
<feature type="compositionally biased region" description="Basic and acidic residues" evidence="2">
    <location>
        <begin position="692"/>
        <end position="709"/>
    </location>
</feature>
<dbReference type="PATRIC" id="fig|1423755.3.peg.1199"/>
<dbReference type="AlphaFoldDB" id="A0A0R1WRG0"/>
<feature type="compositionally biased region" description="Basic and acidic residues" evidence="2">
    <location>
        <begin position="648"/>
        <end position="659"/>
    </location>
</feature>
<dbReference type="EMBL" id="AZGD01000102">
    <property type="protein sequence ID" value="KRM17750.1"/>
    <property type="molecule type" value="Genomic_DNA"/>
</dbReference>
<keyword evidence="1" id="KW-0175">Coiled coil</keyword>
<evidence type="ECO:0000256" key="1">
    <source>
        <dbReference type="SAM" id="Coils"/>
    </source>
</evidence>
<organism evidence="3 4">
    <name type="scientific">Ligilactobacillus hayakitensis DSM 18933 = JCM 14209</name>
    <dbReference type="NCBI Taxonomy" id="1423755"/>
    <lineage>
        <taxon>Bacteria</taxon>
        <taxon>Bacillati</taxon>
        <taxon>Bacillota</taxon>
        <taxon>Bacilli</taxon>
        <taxon>Lactobacillales</taxon>
        <taxon>Lactobacillaceae</taxon>
        <taxon>Ligilactobacillus</taxon>
    </lineage>
</organism>
<proteinExistence type="predicted"/>
<dbReference type="RefSeq" id="WP_056938436.1">
    <property type="nucleotide sequence ID" value="NZ_AZGD01000102.1"/>
</dbReference>
<evidence type="ECO:0000256" key="2">
    <source>
        <dbReference type="SAM" id="MobiDB-lite"/>
    </source>
</evidence>
<protein>
    <submittedName>
        <fullName evidence="3">Uncharacterized protein</fullName>
    </submittedName>
</protein>
<feature type="compositionally biased region" description="Basic and acidic residues" evidence="2">
    <location>
        <begin position="379"/>
        <end position="394"/>
    </location>
</feature>
<feature type="compositionally biased region" description="Basic and acidic residues" evidence="2">
    <location>
        <begin position="433"/>
        <end position="443"/>
    </location>
</feature>
<sequence>MTQKQEQLDIQVIEKQLEEKKSQIAAIDAKRDDLKGQQSATQLHLTRTQKKVEQAQHDLINAQAKEADLQKQAINEQATLDEFQEINREVNEAHAQFVASLQDINLRHSSVDAGVNAYQNAVKDVVFDQAKITEQTAKTAKISDDLAKAKEELMAANKKRDDAHVVLSDAQTSLKDIKEELDKANEEKFDLNEELNALTDKLELAKAKKKAEAEAKAAAEAAQKAKAAAEQKAKEAQAARLKAEAEAKAKEEEAKKQAEAEAKARQEEQARIEAEVQAAAKALEEAKAKAAAKEQEAKAARQKAEAEAKAKEEEAKKQAEAEAKARQEEQARIEAEVQAAQKAAAKALEEAQAKARAVEEMFQNDAASNEPAKAAAPAEKTEANEPKEAKKQEAAVESQDENQASTQTQEKAHLEPAKEVPAATPSIAEESTDDKIEGEKTEETPVQAVPEADTAADKAEVKPGQLPDDNEVAKEVQAQADEMARLAKEAQALANQQEQRIEQEKKSDKTTDTQLRGKQNGFSGIVVEVPEVMSRRHYFDDNQSQDSTEENVVTVEQNELQGMAEVAEVVDASEAESLTATTQHKTSLTPNAAVATIIYPSEEANEVTEATLSRKQSHAAQDRTRIYNDNDSLDANASSEAPATNALDSEKTVTFDDKSQANSKPKSVANVTVNQGVASSSVVRSKKKVTPKPKEVETSKKSTPEEAKKPGTFGKIMKTLGLDE</sequence>
<feature type="region of interest" description="Disordered" evidence="2">
    <location>
        <begin position="608"/>
        <end position="724"/>
    </location>
</feature>
<dbReference type="STRING" id="1423755.FC40_GL001140"/>
<comment type="caution">
    <text evidence="3">The sequence shown here is derived from an EMBL/GenBank/DDBJ whole genome shotgun (WGS) entry which is preliminary data.</text>
</comment>
<dbReference type="Proteomes" id="UP000051054">
    <property type="component" value="Unassembled WGS sequence"/>
</dbReference>
<feature type="compositionally biased region" description="Basic and acidic residues" evidence="2">
    <location>
        <begin position="499"/>
        <end position="511"/>
    </location>
</feature>
<gene>
    <name evidence="3" type="ORF">FC40_GL001140</name>
</gene>
<evidence type="ECO:0000313" key="3">
    <source>
        <dbReference type="EMBL" id="KRM17750.1"/>
    </source>
</evidence>
<feature type="compositionally biased region" description="Low complexity" evidence="2">
    <location>
        <begin position="366"/>
        <end position="378"/>
    </location>
</feature>
<evidence type="ECO:0000313" key="4">
    <source>
        <dbReference type="Proteomes" id="UP000051054"/>
    </source>
</evidence>
<feature type="compositionally biased region" description="Basic and acidic residues" evidence="2">
    <location>
        <begin position="347"/>
        <end position="359"/>
    </location>
</feature>
<feature type="compositionally biased region" description="Low complexity" evidence="2">
    <location>
        <begin position="336"/>
        <end position="346"/>
    </location>
</feature>
<feature type="compositionally biased region" description="Basic and acidic residues" evidence="2">
    <location>
        <begin position="227"/>
        <end position="274"/>
    </location>
</feature>
<feature type="compositionally biased region" description="Polar residues" evidence="2">
    <location>
        <begin position="512"/>
        <end position="522"/>
    </location>
</feature>
<reference evidence="3 4" key="1">
    <citation type="journal article" date="2015" name="Genome Announc.">
        <title>Expanding the biotechnology potential of lactobacilli through comparative genomics of 213 strains and associated genera.</title>
        <authorList>
            <person name="Sun Z."/>
            <person name="Harris H.M."/>
            <person name="McCann A."/>
            <person name="Guo C."/>
            <person name="Argimon S."/>
            <person name="Zhang W."/>
            <person name="Yang X."/>
            <person name="Jeffery I.B."/>
            <person name="Cooney J.C."/>
            <person name="Kagawa T.F."/>
            <person name="Liu W."/>
            <person name="Song Y."/>
            <person name="Salvetti E."/>
            <person name="Wrobel A."/>
            <person name="Rasinkangas P."/>
            <person name="Parkhill J."/>
            <person name="Rea M.C."/>
            <person name="O'Sullivan O."/>
            <person name="Ritari J."/>
            <person name="Douillard F.P."/>
            <person name="Paul Ross R."/>
            <person name="Yang R."/>
            <person name="Briner A.E."/>
            <person name="Felis G.E."/>
            <person name="de Vos W.M."/>
            <person name="Barrangou R."/>
            <person name="Klaenhammer T.R."/>
            <person name="Caufield P.W."/>
            <person name="Cui Y."/>
            <person name="Zhang H."/>
            <person name="O'Toole P.W."/>
        </authorList>
    </citation>
    <scope>NUCLEOTIDE SEQUENCE [LARGE SCALE GENOMIC DNA]</scope>
    <source>
        <strain evidence="3 4">DSM 18933</strain>
    </source>
</reference>
<feature type="region of interest" description="Disordered" evidence="2">
    <location>
        <begin position="221"/>
        <end position="523"/>
    </location>
</feature>
<name>A0A0R1WRG0_9LACO</name>
<accession>A0A0R1WRG0</accession>
<feature type="coiled-coil region" evidence="1">
    <location>
        <begin position="3"/>
        <end position="72"/>
    </location>
</feature>
<feature type="compositionally biased region" description="Basic and acidic residues" evidence="2">
    <location>
        <begin position="282"/>
        <end position="335"/>
    </location>
</feature>
<feature type="compositionally biased region" description="Polar residues" evidence="2">
    <location>
        <begin position="660"/>
        <end position="678"/>
    </location>
</feature>
<feature type="compositionally biased region" description="Polar residues" evidence="2">
    <location>
        <begin position="629"/>
        <end position="642"/>
    </location>
</feature>